<evidence type="ECO:0000256" key="1">
    <source>
        <dbReference type="SAM" id="Phobius"/>
    </source>
</evidence>
<keyword evidence="4" id="KW-1185">Reference proteome</keyword>
<comment type="caution">
    <text evidence="3">The sequence shown here is derived from an EMBL/GenBank/DDBJ whole genome shotgun (WGS) entry which is preliminary data.</text>
</comment>
<dbReference type="SMART" id="SM00257">
    <property type="entry name" value="LysM"/>
    <property type="match status" value="1"/>
</dbReference>
<keyword evidence="1" id="KW-0472">Membrane</keyword>
<reference evidence="3" key="2">
    <citation type="submission" date="2023-01" db="EMBL/GenBank/DDBJ databases">
        <authorList>
            <person name="Sun Q."/>
            <person name="Evtushenko L."/>
        </authorList>
    </citation>
    <scope>NUCLEOTIDE SEQUENCE</scope>
    <source>
        <strain evidence="3">VKM Ac-1940</strain>
    </source>
</reference>
<organism evidence="3 4">
    <name type="scientific">Microbacterium dextranolyticum</name>
    <dbReference type="NCBI Taxonomy" id="36806"/>
    <lineage>
        <taxon>Bacteria</taxon>
        <taxon>Bacillati</taxon>
        <taxon>Actinomycetota</taxon>
        <taxon>Actinomycetes</taxon>
        <taxon>Micrococcales</taxon>
        <taxon>Microbacteriaceae</taxon>
        <taxon>Microbacterium</taxon>
    </lineage>
</organism>
<feature type="transmembrane region" description="Helical" evidence="1">
    <location>
        <begin position="30"/>
        <end position="49"/>
    </location>
</feature>
<proteinExistence type="predicted"/>
<dbReference type="SUPFAM" id="SSF54106">
    <property type="entry name" value="LysM domain"/>
    <property type="match status" value="1"/>
</dbReference>
<accession>A0A9W6HPF8</accession>
<keyword evidence="1" id="KW-1133">Transmembrane helix</keyword>
<dbReference type="PROSITE" id="PS51782">
    <property type="entry name" value="LYSM"/>
    <property type="match status" value="1"/>
</dbReference>
<dbReference type="AlphaFoldDB" id="A0A9W6HPF8"/>
<protein>
    <submittedName>
        <fullName evidence="3">Peptidoglycan-binding protein LysM</fullName>
    </submittedName>
</protein>
<feature type="domain" description="LysM" evidence="2">
    <location>
        <begin position="67"/>
        <end position="116"/>
    </location>
</feature>
<dbReference type="Gene3D" id="3.10.350.10">
    <property type="entry name" value="LysM domain"/>
    <property type="match status" value="1"/>
</dbReference>
<name>A0A9W6HPF8_9MICO</name>
<dbReference type="InterPro" id="IPR018392">
    <property type="entry name" value="LysM"/>
</dbReference>
<dbReference type="CDD" id="cd00118">
    <property type="entry name" value="LysM"/>
    <property type="match status" value="1"/>
</dbReference>
<dbReference type="RefSeq" id="WP_204963155.1">
    <property type="nucleotide sequence ID" value="NZ_BAAAUR010000009.1"/>
</dbReference>
<dbReference type="Proteomes" id="UP001142291">
    <property type="component" value="Unassembled WGS sequence"/>
</dbReference>
<keyword evidence="1" id="KW-0812">Transmembrane</keyword>
<dbReference type="Pfam" id="PF01476">
    <property type="entry name" value="LysM"/>
    <property type="match status" value="1"/>
</dbReference>
<evidence type="ECO:0000313" key="3">
    <source>
        <dbReference type="EMBL" id="GLJ96728.1"/>
    </source>
</evidence>
<dbReference type="EMBL" id="BSER01000014">
    <property type="protein sequence ID" value="GLJ96728.1"/>
    <property type="molecule type" value="Genomic_DNA"/>
</dbReference>
<gene>
    <name evidence="3" type="ORF">GCM10017591_27910</name>
</gene>
<evidence type="ECO:0000259" key="2">
    <source>
        <dbReference type="PROSITE" id="PS51782"/>
    </source>
</evidence>
<dbReference type="InterPro" id="IPR036779">
    <property type="entry name" value="LysM_dom_sf"/>
</dbReference>
<reference evidence="3" key="1">
    <citation type="journal article" date="2014" name="Int. J. Syst. Evol. Microbiol.">
        <title>Complete genome sequence of Corynebacterium casei LMG S-19264T (=DSM 44701T), isolated from a smear-ripened cheese.</title>
        <authorList>
            <consortium name="US DOE Joint Genome Institute (JGI-PGF)"/>
            <person name="Walter F."/>
            <person name="Albersmeier A."/>
            <person name="Kalinowski J."/>
            <person name="Ruckert C."/>
        </authorList>
    </citation>
    <scope>NUCLEOTIDE SEQUENCE</scope>
    <source>
        <strain evidence="3">VKM Ac-1940</strain>
    </source>
</reference>
<sequence length="124" mass="12765">MTTIDMSAHPALATRVPATRLRLTTRGRRVVAMLVSVPAAIALSVVILSSGGALASNENGAPAGTFSHVTVMPGDTLWSIAQDVAPGVDPRDVVDEIVRLNALPSGAIEAGESIAIPQQYAPAR</sequence>
<evidence type="ECO:0000313" key="4">
    <source>
        <dbReference type="Proteomes" id="UP001142291"/>
    </source>
</evidence>